<dbReference type="InterPro" id="IPR002938">
    <property type="entry name" value="FAD-bd"/>
</dbReference>
<evidence type="ECO:0000259" key="5">
    <source>
        <dbReference type="Pfam" id="PF01494"/>
    </source>
</evidence>
<dbReference type="Proteomes" id="UP001303115">
    <property type="component" value="Unassembled WGS sequence"/>
</dbReference>
<dbReference type="PRINTS" id="PR00420">
    <property type="entry name" value="RNGMNOXGNASE"/>
</dbReference>
<organism evidence="6 7">
    <name type="scientific">Parachaetomium inaequale</name>
    <dbReference type="NCBI Taxonomy" id="2588326"/>
    <lineage>
        <taxon>Eukaryota</taxon>
        <taxon>Fungi</taxon>
        <taxon>Dikarya</taxon>
        <taxon>Ascomycota</taxon>
        <taxon>Pezizomycotina</taxon>
        <taxon>Sordariomycetes</taxon>
        <taxon>Sordariomycetidae</taxon>
        <taxon>Sordariales</taxon>
        <taxon>Chaetomiaceae</taxon>
        <taxon>Parachaetomium</taxon>
    </lineage>
</organism>
<dbReference type="Gene3D" id="3.50.50.60">
    <property type="entry name" value="FAD/NAD(P)-binding domain"/>
    <property type="match status" value="1"/>
</dbReference>
<dbReference type="Pfam" id="PF01494">
    <property type="entry name" value="FAD_binding_3"/>
    <property type="match status" value="1"/>
</dbReference>
<dbReference type="SUPFAM" id="SSF51905">
    <property type="entry name" value="FAD/NAD(P)-binding domain"/>
    <property type="match status" value="1"/>
</dbReference>
<dbReference type="InterPro" id="IPR051104">
    <property type="entry name" value="FAD_monoxygenase"/>
</dbReference>
<evidence type="ECO:0000256" key="2">
    <source>
        <dbReference type="ARBA" id="ARBA00022630"/>
    </source>
</evidence>
<accession>A0AAN6SS83</accession>
<proteinExistence type="inferred from homology"/>
<evidence type="ECO:0000313" key="7">
    <source>
        <dbReference type="Proteomes" id="UP001303115"/>
    </source>
</evidence>
<gene>
    <name evidence="6" type="ORF">C8A01DRAFT_35326</name>
</gene>
<dbReference type="GO" id="GO:0044550">
    <property type="term" value="P:secondary metabolite biosynthetic process"/>
    <property type="evidence" value="ECO:0007669"/>
    <property type="project" value="TreeGrafter"/>
</dbReference>
<feature type="domain" description="FAD-binding" evidence="5">
    <location>
        <begin position="303"/>
        <end position="360"/>
    </location>
</feature>
<reference evidence="7" key="1">
    <citation type="journal article" date="2023" name="Mol. Phylogenet. Evol.">
        <title>Genome-scale phylogeny and comparative genomics of the fungal order Sordariales.</title>
        <authorList>
            <person name="Hensen N."/>
            <person name="Bonometti L."/>
            <person name="Westerberg I."/>
            <person name="Brannstrom I.O."/>
            <person name="Guillou S."/>
            <person name="Cros-Aarteil S."/>
            <person name="Calhoun S."/>
            <person name="Haridas S."/>
            <person name="Kuo A."/>
            <person name="Mondo S."/>
            <person name="Pangilinan J."/>
            <person name="Riley R."/>
            <person name="LaButti K."/>
            <person name="Andreopoulos B."/>
            <person name="Lipzen A."/>
            <person name="Chen C."/>
            <person name="Yan M."/>
            <person name="Daum C."/>
            <person name="Ng V."/>
            <person name="Clum A."/>
            <person name="Steindorff A."/>
            <person name="Ohm R.A."/>
            <person name="Martin F."/>
            <person name="Silar P."/>
            <person name="Natvig D.O."/>
            <person name="Lalanne C."/>
            <person name="Gautier V."/>
            <person name="Ament-Velasquez S.L."/>
            <person name="Kruys A."/>
            <person name="Hutchinson M.I."/>
            <person name="Powell A.J."/>
            <person name="Barry K."/>
            <person name="Miller A.N."/>
            <person name="Grigoriev I.V."/>
            <person name="Debuchy R."/>
            <person name="Gladieux P."/>
            <person name="Hiltunen Thoren M."/>
            <person name="Johannesson H."/>
        </authorList>
    </citation>
    <scope>NUCLEOTIDE SEQUENCE [LARGE SCALE GENOMIC DNA]</scope>
    <source>
        <strain evidence="7">CBS 284.82</strain>
    </source>
</reference>
<comment type="similarity">
    <text evidence="1">Belongs to the paxM FAD-dependent monooxygenase family.</text>
</comment>
<comment type="caution">
    <text evidence="6">The sequence shown here is derived from an EMBL/GenBank/DDBJ whole genome shotgun (WGS) entry which is preliminary data.</text>
</comment>
<keyword evidence="7" id="KW-1185">Reference proteome</keyword>
<keyword evidence="4" id="KW-0560">Oxidoreductase</keyword>
<dbReference type="GO" id="GO:0016491">
    <property type="term" value="F:oxidoreductase activity"/>
    <property type="evidence" value="ECO:0007669"/>
    <property type="project" value="UniProtKB-KW"/>
</dbReference>
<dbReference type="InterPro" id="IPR036188">
    <property type="entry name" value="FAD/NAD-bd_sf"/>
</dbReference>
<dbReference type="GO" id="GO:0071949">
    <property type="term" value="F:FAD binding"/>
    <property type="evidence" value="ECO:0007669"/>
    <property type="project" value="InterPro"/>
</dbReference>
<evidence type="ECO:0000256" key="1">
    <source>
        <dbReference type="ARBA" id="ARBA00007992"/>
    </source>
</evidence>
<protein>
    <recommendedName>
        <fullName evidence="5">FAD-binding domain-containing protein</fullName>
    </recommendedName>
</protein>
<keyword evidence="2" id="KW-0285">Flavoprotein</keyword>
<dbReference type="SUPFAM" id="SSF54373">
    <property type="entry name" value="FAD-linked reductases, C-terminal domain"/>
    <property type="match status" value="1"/>
</dbReference>
<dbReference type="EMBL" id="MU854372">
    <property type="protein sequence ID" value="KAK4040672.1"/>
    <property type="molecule type" value="Genomic_DNA"/>
</dbReference>
<evidence type="ECO:0000313" key="6">
    <source>
        <dbReference type="EMBL" id="KAK4040672.1"/>
    </source>
</evidence>
<evidence type="ECO:0000256" key="3">
    <source>
        <dbReference type="ARBA" id="ARBA00022827"/>
    </source>
</evidence>
<sequence>MSSPETSGDGLHIAIVGAGITGINLALGLQARNVSYTIYERSPGFREIGAGIGFSPNAERAMSSLNLEVFAAYRRIANANGEDYFQWVDGHKTGELIFKLHVGKDGFQGGLRSAFLEEWAKLIPPNAVQFNKHLDTITKLDSPKLLLHFKDGTTATADAVIGCDGIRSRVRQLLLSPSPISSSITRNNMNPKLPPSAHPTYTRKFCFRALAPMPAAISSLGRAKATTRFMYNGPGAHLITYPVGNSTLLNILAVISDPNPVWPHQHAQGRHTAPGTKAEAVAAFSGWCDTARAIVSLLPDGEEMDKWGVFDMAEHPAPYYARGRVCVAGDAAHATGPHLGAGGGMGIEDALVLAEVLGKVDGRVKRGDTAEGKGAVVERALEVYNEVRYARTQEVVQSTRAACDLFQWRDPEVGRDPERFGREIMEQFHRVWKYDIDGMVEEALAKLDADA</sequence>
<keyword evidence="3" id="KW-0274">FAD</keyword>
<dbReference type="PANTHER" id="PTHR46720">
    <property type="entry name" value="HYDROXYLASE, PUTATIVE (AFU_ORTHOLOGUE AFUA_3G01460)-RELATED"/>
    <property type="match status" value="1"/>
</dbReference>
<dbReference type="PANTHER" id="PTHR46720:SF3">
    <property type="entry name" value="FAD-BINDING DOMAIN-CONTAINING PROTEIN-RELATED"/>
    <property type="match status" value="1"/>
</dbReference>
<dbReference type="AlphaFoldDB" id="A0AAN6SS83"/>
<name>A0AAN6SS83_9PEZI</name>
<evidence type="ECO:0000256" key="4">
    <source>
        <dbReference type="ARBA" id="ARBA00023002"/>
    </source>
</evidence>